<dbReference type="PANTHER" id="PTHR33841:SF1">
    <property type="entry name" value="DNA METHYLTRANSFERASE A"/>
    <property type="match status" value="1"/>
</dbReference>
<protein>
    <recommendedName>
        <fullName evidence="2">site-specific DNA-methyltransferase (adenine-specific)</fullName>
        <ecNumber evidence="2">2.1.1.72</ecNumber>
    </recommendedName>
</protein>
<dbReference type="InterPro" id="IPR029063">
    <property type="entry name" value="SAM-dependent_MTases_sf"/>
</dbReference>
<reference evidence="8 9" key="1">
    <citation type="submission" date="2022-11" db="EMBL/GenBank/DDBJ databases">
        <title>Minimal conservation of predation-associated metabolite biosynthetic gene clusters underscores biosynthetic potential of Myxococcota including descriptions for ten novel species: Archangium lansinium sp. nov., Myxococcus landrumus sp. nov., Nannocystis bai.</title>
        <authorList>
            <person name="Ahearne A."/>
            <person name="Stevens C."/>
            <person name="Phillips K."/>
        </authorList>
    </citation>
    <scope>NUCLEOTIDE SEQUENCE [LARGE SCALE GENOMIC DNA]</scope>
    <source>
        <strain evidence="8 9">MIWBW</strain>
    </source>
</reference>
<feature type="domain" description="Type ISP restriction-modification enzyme LLaBIII C-terminal specificity" evidence="7">
    <location>
        <begin position="961"/>
        <end position="1285"/>
    </location>
</feature>
<evidence type="ECO:0000256" key="4">
    <source>
        <dbReference type="ARBA" id="ARBA00022679"/>
    </source>
</evidence>
<dbReference type="Pfam" id="PF18135">
    <property type="entry name" value="Type_ISP_C"/>
    <property type="match status" value="1"/>
</dbReference>
<comment type="caution">
    <text evidence="8">The sequence shown here is derived from an EMBL/GenBank/DDBJ whole genome shotgun (WGS) entry which is preliminary data.</text>
</comment>
<keyword evidence="9" id="KW-1185">Reference proteome</keyword>
<sequence length="1325" mass="149527">MLTKDDFIRHILGEAPRTKARATKKDTGHIEGFDFADDAPDSEATEDTRFVTPLLQAGFSDGQGIPRSTVIRSTDAVARYIPDEVRYWPKTPSRPHHTLLIEANLTHRELLAIPAFKSRQLAHLDIAEDAVARLVAEALEGFQRGAEGLDASALKGQKHETLCVVSIIDEREGHAGRLACFGTFNAKTAGLETFFLTEHARTWDRADARERLGLIYERQFKKLGEASWQEAFTTTDERKQAEKLLEVCTKKNVAEKDVQESILDLLDTIARGFGLRKKADAERRLRAFPLPGEHDIGIDSEERENKYGGTNPFSGVTLRDDHSRLLGYIVYPLKTKADAEKLRQHLEKHNRFHNVLVVYPDTNQASIELWQGREQLTGKLRKGQSHKDAADVVNLLSRFFVVSKAKVRNPAELAQELAYRARYLRRLVIKQLEDEPEKGPLRNLYDAFKVALVHDQKEDEFADAFAQTITYGLLTARWLGNDQLATTGERFTRQSALKYLPAASPFLNDLFKSALSVKLDDQRGRLLWLVDDVADLLDRIDVTYVFGAGDKGSDAATDPVIHFYEPFLAAYDSKQKIQRGVFFTPRPVVAYIVRTVHEMLQKEFGLEDGLASTDTWGDVAKRIDGLKLPEGTKPTDSFVRVLDPATGTGTFIYECIGVIEQTMKDRWCRELKVDSWADEKVVTRWNEYVPKHLLPRLYGFELMMASYAICHLKLSFKLGETGYHFGSSDRLHVHLTNTLDEPSASANPKLAGLFVTLAEQAREVDSIKRNMRFTVLMGNPPYSSSVSDPPWLVRELELWKEGLNETKIDLNREEWKFVRFAQLLAERVPCFIWGYIVNRDFLDGIAKRRMRESLQATYPARVVVDLNGDVKGNIVDENVFDIIQGVCVTVACHGGRTQGHRFASIVGSRQEKYALLSEPAKVDALLSPHVPTEPYFRWVPFRDAATESVESEYRAWPALNEVFALYSSGIQTKRDGLCIQFTRSEMWDVVRRFHEADAKHARADFDLGEDGRDWTVTLAKKDIADSGPRQSHLTPILYRPFDVRFTYWTGRTKGFLAYPRREVMQHIIGAENVGLIFNRQVVGDSVSTFGVSRIPICHGTFYLGNKGQDYFAPLYVTEADLLSGGNPQRRSNITPKALAALKAALGAEPSPDDVFNYLVGLFHSPTFRSRYAELLKQDFPRVPLTPRKPLFSALAKLGAEIASLHLLESTQPQASRITFVGSTKSEVSKASYDERTRTLWFDKDKTAGFKGVTREAWDARVGGYQVCEKWLKDRKGRSLSKHDIEHFQLVLDTLTVLQKLMNDVDAVIAKHGGWPGAFATKACAS</sequence>
<evidence type="ECO:0000256" key="1">
    <source>
        <dbReference type="ARBA" id="ARBA00006594"/>
    </source>
</evidence>
<dbReference type="Pfam" id="PF02384">
    <property type="entry name" value="N6_Mtase"/>
    <property type="match status" value="1"/>
</dbReference>
<dbReference type="InterPro" id="IPR050953">
    <property type="entry name" value="N4_N6_ade-DNA_methylase"/>
</dbReference>
<dbReference type="RefSeq" id="WP_267535702.1">
    <property type="nucleotide sequence ID" value="NZ_JAPNKA010000001.1"/>
</dbReference>
<dbReference type="InterPro" id="IPR003356">
    <property type="entry name" value="DNA_methylase_A-5"/>
</dbReference>
<evidence type="ECO:0000313" key="8">
    <source>
        <dbReference type="EMBL" id="MCY1076841.1"/>
    </source>
</evidence>
<keyword evidence="4" id="KW-0808">Transferase</keyword>
<evidence type="ECO:0000256" key="2">
    <source>
        <dbReference type="ARBA" id="ARBA00011900"/>
    </source>
</evidence>
<dbReference type="Proteomes" id="UP001207654">
    <property type="component" value="Unassembled WGS sequence"/>
</dbReference>
<accession>A0ABT4A5H8</accession>
<proteinExistence type="inferred from homology"/>
<keyword evidence="3" id="KW-0489">Methyltransferase</keyword>
<evidence type="ECO:0000256" key="5">
    <source>
        <dbReference type="ARBA" id="ARBA00047942"/>
    </source>
</evidence>
<evidence type="ECO:0000313" key="9">
    <source>
        <dbReference type="Proteomes" id="UP001207654"/>
    </source>
</evidence>
<dbReference type="SUPFAM" id="SSF53335">
    <property type="entry name" value="S-adenosyl-L-methionine-dependent methyltransferases"/>
    <property type="match status" value="1"/>
</dbReference>
<evidence type="ECO:0000259" key="6">
    <source>
        <dbReference type="Pfam" id="PF02384"/>
    </source>
</evidence>
<comment type="catalytic activity">
    <reaction evidence="5">
        <text>a 2'-deoxyadenosine in DNA + S-adenosyl-L-methionine = an N(6)-methyl-2'-deoxyadenosine in DNA + S-adenosyl-L-homocysteine + H(+)</text>
        <dbReference type="Rhea" id="RHEA:15197"/>
        <dbReference type="Rhea" id="RHEA-COMP:12418"/>
        <dbReference type="Rhea" id="RHEA-COMP:12419"/>
        <dbReference type="ChEBI" id="CHEBI:15378"/>
        <dbReference type="ChEBI" id="CHEBI:57856"/>
        <dbReference type="ChEBI" id="CHEBI:59789"/>
        <dbReference type="ChEBI" id="CHEBI:90615"/>
        <dbReference type="ChEBI" id="CHEBI:90616"/>
        <dbReference type="EC" id="2.1.1.72"/>
    </reaction>
</comment>
<dbReference type="EC" id="2.1.1.72" evidence="2"/>
<comment type="similarity">
    <text evidence="1">Belongs to the N(4)/N(6)-methyltransferase family.</text>
</comment>
<dbReference type="Gene3D" id="3.40.50.150">
    <property type="entry name" value="Vaccinia Virus protein VP39"/>
    <property type="match status" value="1"/>
</dbReference>
<evidence type="ECO:0000256" key="3">
    <source>
        <dbReference type="ARBA" id="ARBA00022603"/>
    </source>
</evidence>
<dbReference type="PANTHER" id="PTHR33841">
    <property type="entry name" value="DNA METHYLTRANSFERASE YEEA-RELATED"/>
    <property type="match status" value="1"/>
</dbReference>
<dbReference type="PRINTS" id="PR00507">
    <property type="entry name" value="N12N6MTFRASE"/>
</dbReference>
<name>A0ABT4A5H8_9BACT</name>
<feature type="domain" description="DNA methylase adenine-specific" evidence="6">
    <location>
        <begin position="558"/>
        <end position="786"/>
    </location>
</feature>
<dbReference type="EMBL" id="JAPNKA010000001">
    <property type="protein sequence ID" value="MCY1076841.1"/>
    <property type="molecule type" value="Genomic_DNA"/>
</dbReference>
<evidence type="ECO:0000259" key="7">
    <source>
        <dbReference type="Pfam" id="PF18135"/>
    </source>
</evidence>
<dbReference type="InterPro" id="IPR041635">
    <property type="entry name" value="Type_ISP_LLaBIII_C"/>
</dbReference>
<gene>
    <name evidence="8" type="ORF">OV287_20380</name>
</gene>
<organism evidence="8 9">
    <name type="scientific">Archangium lansingense</name>
    <dbReference type="NCBI Taxonomy" id="2995310"/>
    <lineage>
        <taxon>Bacteria</taxon>
        <taxon>Pseudomonadati</taxon>
        <taxon>Myxococcota</taxon>
        <taxon>Myxococcia</taxon>
        <taxon>Myxococcales</taxon>
        <taxon>Cystobacterineae</taxon>
        <taxon>Archangiaceae</taxon>
        <taxon>Archangium</taxon>
    </lineage>
</organism>